<dbReference type="PROSITE" id="PS50206">
    <property type="entry name" value="RHODANESE_3"/>
    <property type="match status" value="1"/>
</dbReference>
<evidence type="ECO:0000313" key="2">
    <source>
        <dbReference type="EMBL" id="SUJ14512.1"/>
    </source>
</evidence>
<proteinExistence type="predicted"/>
<dbReference type="PANTHER" id="PTHR43031:SF1">
    <property type="entry name" value="PYRIDINE NUCLEOTIDE-DISULPHIDE OXIDOREDUCTASE"/>
    <property type="match status" value="1"/>
</dbReference>
<dbReference type="SUPFAM" id="SSF52821">
    <property type="entry name" value="Rhodanese/Cell cycle control phosphatase"/>
    <property type="match status" value="1"/>
</dbReference>
<dbReference type="SUPFAM" id="SSF64307">
    <property type="entry name" value="SirA-like"/>
    <property type="match status" value="1"/>
</dbReference>
<dbReference type="AlphaFoldDB" id="A0A380C8J8"/>
<dbReference type="InterPro" id="IPR001763">
    <property type="entry name" value="Rhodanese-like_dom"/>
</dbReference>
<dbReference type="CDD" id="cd00158">
    <property type="entry name" value="RHOD"/>
    <property type="match status" value="1"/>
</dbReference>
<protein>
    <submittedName>
        <fullName evidence="2">Probable adenylyltransferase/sulfurtransferase MoeZ</fullName>
    </submittedName>
</protein>
<dbReference type="PROSITE" id="PS01148">
    <property type="entry name" value="UPF0033"/>
    <property type="match status" value="1"/>
</dbReference>
<dbReference type="EMBL" id="UGYZ01000002">
    <property type="protein sequence ID" value="SUJ14512.1"/>
    <property type="molecule type" value="Genomic_DNA"/>
</dbReference>
<feature type="domain" description="Rhodanese" evidence="1">
    <location>
        <begin position="100"/>
        <end position="188"/>
    </location>
</feature>
<dbReference type="Pfam" id="PF00581">
    <property type="entry name" value="Rhodanese"/>
    <property type="match status" value="1"/>
</dbReference>
<dbReference type="Gene3D" id="3.40.250.10">
    <property type="entry name" value="Rhodanese-like domain"/>
    <property type="match status" value="1"/>
</dbReference>
<accession>A0A380C8J8</accession>
<dbReference type="Gene3D" id="3.30.110.40">
    <property type="entry name" value="TusA-like domain"/>
    <property type="match status" value="1"/>
</dbReference>
<dbReference type="PANTHER" id="PTHR43031">
    <property type="entry name" value="FAD-DEPENDENT OXIDOREDUCTASE"/>
    <property type="match status" value="1"/>
</dbReference>
<dbReference type="GO" id="GO:0016779">
    <property type="term" value="F:nucleotidyltransferase activity"/>
    <property type="evidence" value="ECO:0007669"/>
    <property type="project" value="UniProtKB-KW"/>
</dbReference>
<dbReference type="InterPro" id="IPR036868">
    <property type="entry name" value="TusA-like_sf"/>
</dbReference>
<keyword evidence="2" id="KW-0808">Transferase</keyword>
<reference evidence="2 3" key="1">
    <citation type="submission" date="2018-06" db="EMBL/GenBank/DDBJ databases">
        <authorList>
            <consortium name="Pathogen Informatics"/>
            <person name="Doyle S."/>
        </authorList>
    </citation>
    <scope>NUCLEOTIDE SEQUENCE [LARGE SCALE GENOMIC DNA]</scope>
    <source>
        <strain evidence="3">ATCC 11859 / DSM 33 / NCIB 8841 / NCTC 4822</strain>
    </source>
</reference>
<dbReference type="InterPro" id="IPR001455">
    <property type="entry name" value="TusA-like"/>
</dbReference>
<dbReference type="SMART" id="SM00450">
    <property type="entry name" value="RHOD"/>
    <property type="match status" value="1"/>
</dbReference>
<keyword evidence="2" id="KW-0548">Nucleotidyltransferase</keyword>
<sequence>MSLKVDVKLDCKGLACPMPIVKTKKAMNDVNDGQIIEVQATDKGSTADLKAWSESVGHQYIGTKEENGVLLHYIRKNDDDNVVEKKFASTITNGEIIDRAASGGIILDVREEAEYAFGHIEGSKSIPMGELEDRLVELDKDKEVYVICRTGTRSDLAAQKLAEKGFTKVYNVLPGIGSWHGDLSNELK</sequence>
<dbReference type="InterPro" id="IPR050229">
    <property type="entry name" value="GlpE_sulfurtransferase"/>
</dbReference>
<organism evidence="2 3">
    <name type="scientific">Sporosarcina pasteurii</name>
    <name type="common">Bacillus pasteurii</name>
    <dbReference type="NCBI Taxonomy" id="1474"/>
    <lineage>
        <taxon>Bacteria</taxon>
        <taxon>Bacillati</taxon>
        <taxon>Bacillota</taxon>
        <taxon>Bacilli</taxon>
        <taxon>Bacillales</taxon>
        <taxon>Caryophanaceae</taxon>
        <taxon>Sporosarcina</taxon>
    </lineage>
</organism>
<dbReference type="OrthoDB" id="9796234at2"/>
<dbReference type="InterPro" id="IPR036873">
    <property type="entry name" value="Rhodanese-like_dom_sf"/>
</dbReference>
<dbReference type="Pfam" id="PF01206">
    <property type="entry name" value="TusA"/>
    <property type="match status" value="1"/>
</dbReference>
<dbReference type="Proteomes" id="UP000254519">
    <property type="component" value="Unassembled WGS sequence"/>
</dbReference>
<keyword evidence="3" id="KW-1185">Reference proteome</keyword>
<gene>
    <name evidence="2" type="primary">moeZ_1</name>
    <name evidence="2" type="ORF">NCTC4822_02466</name>
</gene>
<dbReference type="RefSeq" id="WP_115362578.1">
    <property type="nucleotide sequence ID" value="NZ_CP038012.1"/>
</dbReference>
<dbReference type="CDD" id="cd00291">
    <property type="entry name" value="SirA_YedF_YeeD"/>
    <property type="match status" value="1"/>
</dbReference>
<evidence type="ECO:0000313" key="3">
    <source>
        <dbReference type="Proteomes" id="UP000254519"/>
    </source>
</evidence>
<evidence type="ECO:0000259" key="1">
    <source>
        <dbReference type="PROSITE" id="PS50206"/>
    </source>
</evidence>
<name>A0A380C8J8_SPOPA</name>